<dbReference type="VEuPathDB" id="VectorBase:GPPI041979"/>
<reference evidence="2" key="1">
    <citation type="submission" date="2015-01" db="EMBL/GenBank/DDBJ databases">
        <authorList>
            <person name="Aksoy S."/>
            <person name="Warren W."/>
            <person name="Wilson R.K."/>
        </authorList>
    </citation>
    <scope>NUCLEOTIDE SEQUENCE [LARGE SCALE GENOMIC DNA]</scope>
    <source>
        <strain evidence="2">IAEA</strain>
    </source>
</reference>
<name>A0A1B0BVP1_9MUSC</name>
<sequence length="143" mass="16210">MQTSTITLNEIQLDAQGLKNWSAAGLDCIHHLVVENVDMYSRTSCSMLSSGYDQPLPNAYVTRQLHNIGNETEFKIKSEEGEKAQHRLIHFGTIEYVIRGCLILSSMEYLSRHNKDAKIIPMTLTNKNALSGSALYYRHRPLI</sequence>
<accession>A0A1B0BVP1</accession>
<dbReference type="Proteomes" id="UP000092460">
    <property type="component" value="Unassembled WGS sequence"/>
</dbReference>
<dbReference type="EMBL" id="JXJN01021396">
    <property type="status" value="NOT_ANNOTATED_CDS"/>
    <property type="molecule type" value="Genomic_DNA"/>
</dbReference>
<proteinExistence type="predicted"/>
<keyword evidence="2" id="KW-1185">Reference proteome</keyword>
<evidence type="ECO:0000313" key="1">
    <source>
        <dbReference type="EnsemblMetazoa" id="GPPI041979-PA"/>
    </source>
</evidence>
<evidence type="ECO:0000313" key="2">
    <source>
        <dbReference type="Proteomes" id="UP000092460"/>
    </source>
</evidence>
<dbReference type="EnsemblMetazoa" id="GPPI041979-RA">
    <property type="protein sequence ID" value="GPPI041979-PA"/>
    <property type="gene ID" value="GPPI041979"/>
</dbReference>
<dbReference type="AlphaFoldDB" id="A0A1B0BVP1"/>
<organism evidence="1 2">
    <name type="scientific">Glossina palpalis gambiensis</name>
    <dbReference type="NCBI Taxonomy" id="67801"/>
    <lineage>
        <taxon>Eukaryota</taxon>
        <taxon>Metazoa</taxon>
        <taxon>Ecdysozoa</taxon>
        <taxon>Arthropoda</taxon>
        <taxon>Hexapoda</taxon>
        <taxon>Insecta</taxon>
        <taxon>Pterygota</taxon>
        <taxon>Neoptera</taxon>
        <taxon>Endopterygota</taxon>
        <taxon>Diptera</taxon>
        <taxon>Brachycera</taxon>
        <taxon>Muscomorpha</taxon>
        <taxon>Hippoboscoidea</taxon>
        <taxon>Glossinidae</taxon>
        <taxon>Glossina</taxon>
    </lineage>
</organism>
<reference evidence="1" key="2">
    <citation type="submission" date="2020-05" db="UniProtKB">
        <authorList>
            <consortium name="EnsemblMetazoa"/>
        </authorList>
    </citation>
    <scope>IDENTIFICATION</scope>
    <source>
        <strain evidence="1">IAEA</strain>
    </source>
</reference>
<protein>
    <submittedName>
        <fullName evidence="1">Uncharacterized protein</fullName>
    </submittedName>
</protein>